<dbReference type="InterPro" id="IPR011010">
    <property type="entry name" value="DNA_brk_join_enz"/>
</dbReference>
<protein>
    <submittedName>
        <fullName evidence="3">Tyrosine-type recombinase/integrase</fullName>
    </submittedName>
</protein>
<dbReference type="RefSeq" id="WP_372567087.1">
    <property type="nucleotide sequence ID" value="NZ_JBGOSP010000054.1"/>
</dbReference>
<evidence type="ECO:0000313" key="4">
    <source>
        <dbReference type="Proteomes" id="UP001571476"/>
    </source>
</evidence>
<reference evidence="3 4" key="1">
    <citation type="submission" date="2024-08" db="EMBL/GenBank/DDBJ databases">
        <title>Genome sequence of Streptomyces aureus CACIA-1.46HGO.</title>
        <authorList>
            <person name="Evangelista-Martinez Z."/>
        </authorList>
    </citation>
    <scope>NUCLEOTIDE SEQUENCE [LARGE SCALE GENOMIC DNA]</scope>
    <source>
        <strain evidence="3 4">CACIA-1.46HGO</strain>
    </source>
</reference>
<accession>A0ABV4SXW6</accession>
<gene>
    <name evidence="3" type="ORF">ACEG43_45180</name>
</gene>
<feature type="domain" description="Tyr recombinase" evidence="2">
    <location>
        <begin position="1"/>
        <end position="159"/>
    </location>
</feature>
<sequence>MQAVAEDAPDDVVRLATMVGIVRLTGARRAELTRMTLGDVHPRKGEVTVRRTKFRQITTKPMDEDLLRVVREWGKRRRRLLRELAGGEHEALFVTCHHTMWRGVSGMVAKQVGLPLSEQGVLLGWRRWAQRMNVENAGRPGWEPLPRRFEQIRQAWRRP</sequence>
<evidence type="ECO:0000259" key="2">
    <source>
        <dbReference type="PROSITE" id="PS51898"/>
    </source>
</evidence>
<dbReference type="PROSITE" id="PS51898">
    <property type="entry name" value="TYR_RECOMBINASE"/>
    <property type="match status" value="1"/>
</dbReference>
<dbReference type="Proteomes" id="UP001571476">
    <property type="component" value="Unassembled WGS sequence"/>
</dbReference>
<dbReference type="InterPro" id="IPR013762">
    <property type="entry name" value="Integrase-like_cat_sf"/>
</dbReference>
<keyword evidence="4" id="KW-1185">Reference proteome</keyword>
<dbReference type="Gene3D" id="1.10.443.10">
    <property type="entry name" value="Intergrase catalytic core"/>
    <property type="match status" value="1"/>
</dbReference>
<dbReference type="InterPro" id="IPR002104">
    <property type="entry name" value="Integrase_catalytic"/>
</dbReference>
<evidence type="ECO:0000256" key="1">
    <source>
        <dbReference type="ARBA" id="ARBA00023172"/>
    </source>
</evidence>
<dbReference type="EMBL" id="JBGOSP010000054">
    <property type="protein sequence ID" value="MFA3843237.1"/>
    <property type="molecule type" value="Genomic_DNA"/>
</dbReference>
<evidence type="ECO:0000313" key="3">
    <source>
        <dbReference type="EMBL" id="MFA3843237.1"/>
    </source>
</evidence>
<keyword evidence="1" id="KW-0233">DNA recombination</keyword>
<dbReference type="SUPFAM" id="SSF56349">
    <property type="entry name" value="DNA breaking-rejoining enzymes"/>
    <property type="match status" value="1"/>
</dbReference>
<dbReference type="Pfam" id="PF00589">
    <property type="entry name" value="Phage_integrase"/>
    <property type="match status" value="1"/>
</dbReference>
<name>A0ABV4SXW6_9ACTN</name>
<proteinExistence type="predicted"/>
<organism evidence="3 4">
    <name type="scientific">Streptomyces aureus</name>
    <dbReference type="NCBI Taxonomy" id="193461"/>
    <lineage>
        <taxon>Bacteria</taxon>
        <taxon>Bacillati</taxon>
        <taxon>Actinomycetota</taxon>
        <taxon>Actinomycetes</taxon>
        <taxon>Kitasatosporales</taxon>
        <taxon>Streptomycetaceae</taxon>
        <taxon>Streptomyces</taxon>
    </lineage>
</organism>
<comment type="caution">
    <text evidence="3">The sequence shown here is derived from an EMBL/GenBank/DDBJ whole genome shotgun (WGS) entry which is preliminary data.</text>
</comment>